<evidence type="ECO:0000259" key="5">
    <source>
        <dbReference type="Pfam" id="PF17210"/>
    </source>
</evidence>
<dbReference type="GO" id="GO:0005975">
    <property type="term" value="P:carbohydrate metabolic process"/>
    <property type="evidence" value="ECO:0007669"/>
    <property type="project" value="UniProtKB-ARBA"/>
</dbReference>
<dbReference type="eggNOG" id="COG4932">
    <property type="taxonomic scope" value="Bacteria"/>
</dbReference>
<dbReference type="PANTHER" id="PTHR23303:SF15">
    <property type="entry name" value="COLOSSIN-A"/>
    <property type="match status" value="1"/>
</dbReference>
<sequence>MPYRGVAAENGLYCVVRKRTEVLPVRWSRLLIHLIPVAPGSLLWCGFRSKTGLKYPQSKERILTMMRTENSGPENRYSVFTGRKACEGSSAGRGSPPGVRKKEDPATVSASKTEPVVESLPTPKRTISSNKKDEPLPVHTFTDLLPGTYTVEFVAPNGQKFTTKGTDPAADKDSNVDPATGKTDPVTVKAGDTNNTIDAGILPLPAALGDFVFEDTNGNGIQDAGEPGIAGVKVNLLDKDGKPVNGSDGQPLTTTTYANGMYAFTNLLPGDYVVQFIGPEGQAFTTQGTDPANGTDSNAGSDGKTAPVTLKAGETNNSIDAGILPKPATIGDTVFEDSKGNGKQDDGEPGIAGLKVTLTKADGTPATDLLGNPVPEASTDQDGKYSFTNLPAGDYIVNFNKPDGQSFTNKGTDPAADKDSNADQATGKSDKVTVKAGDTNNTIDAGILPLPAALGDFVFEDTNGNGIQDAGEPGLAGVTVTLLDKDGKPANDQFGKPVPPVTTDANGKYSFAGLLPGSYTVQVTVSAGQSFTKQGTDPASNTDSNTGTDGKTAQVTLKAGETNNTIDAGILPKPATIGDTVFTDNNGDGKQGDNEPGTPGVTVNLLDKDGNPAKDQFGNLIPTATTDKAGKYSFGNLLPGTYTVEFVKPAGTAFSPKGTDPAADKDSNADPKTGKSDPVTVKAGETNNTVDAGLIPLATLGDFVFGDKNGNGIQDPNESGIAGVTVNLLDKDGKPVLGADGKPLTTVTDANGKYTFTDLLPGSYIVEFVKPAGLVFSKQGTDPAASNDSKADVTIGRSGVVTLAAGGRTTLVLMPACSPLEILLASSTTTPTETVSKIQTSQDSPA</sequence>
<keyword evidence="7" id="KW-1185">Reference proteome</keyword>
<evidence type="ECO:0000256" key="2">
    <source>
        <dbReference type="ARBA" id="ARBA00022525"/>
    </source>
</evidence>
<dbReference type="PANTHER" id="PTHR23303">
    <property type="entry name" value="CARBOXYPEPTIDASE REGULATORY REGION-CONTAINING"/>
    <property type="match status" value="1"/>
</dbReference>
<feature type="domain" description="SD-repeat containing protein B" evidence="5">
    <location>
        <begin position="453"/>
        <end position="570"/>
    </location>
</feature>
<evidence type="ECO:0000313" key="6">
    <source>
        <dbReference type="EMBL" id="ABY23288.1"/>
    </source>
</evidence>
<proteinExistence type="predicted"/>
<feature type="region of interest" description="Disordered" evidence="4">
    <location>
        <begin position="652"/>
        <end position="684"/>
    </location>
</feature>
<reference evidence="7" key="1">
    <citation type="journal article" date="2008" name="J. Bacteriol.">
        <title>Genome sequence of the fish pathogen Renibacterium salmoninarum suggests reductive evolution away from an environmental Arthrobacter ancestor.</title>
        <authorList>
            <person name="Wiens G.D."/>
            <person name="Rockey D.D."/>
            <person name="Wu Z."/>
            <person name="Chang J."/>
            <person name="Levy R."/>
            <person name="Crane S."/>
            <person name="Chen D.S."/>
            <person name="Capri G.R."/>
            <person name="Burnett J.R."/>
            <person name="Sudheesh P.S."/>
            <person name="Schipma M.J."/>
            <person name="Burd H."/>
            <person name="Bhattacharyya A."/>
            <person name="Rhodes L.D."/>
            <person name="Kaul R."/>
            <person name="Strom M.S."/>
        </authorList>
    </citation>
    <scope>NUCLEOTIDE SEQUENCE [LARGE SCALE GENOMIC DNA]</scope>
    <source>
        <strain evidence="7">ATCC 33209 / DSM 20767 / JCM 11484 / NBRC 15589 / NCIMB 2235</strain>
    </source>
</reference>
<comment type="subcellular location">
    <subcellularLocation>
        <location evidence="1">Secreted</location>
    </subcellularLocation>
</comment>
<gene>
    <name evidence="6" type="ordered locus">RSal33209_1552</name>
</gene>
<dbReference type="SUPFAM" id="SSF117074">
    <property type="entry name" value="Hypothetical protein PA1324"/>
    <property type="match status" value="6"/>
</dbReference>
<feature type="region of interest" description="Disordered" evidence="4">
    <location>
        <begin position="401"/>
        <end position="430"/>
    </location>
</feature>
<dbReference type="Pfam" id="PF17210">
    <property type="entry name" value="SdrD_B"/>
    <property type="match status" value="6"/>
</dbReference>
<feature type="compositionally biased region" description="Basic and acidic residues" evidence="4">
    <location>
        <begin position="662"/>
        <end position="675"/>
    </location>
</feature>
<feature type="region of interest" description="Disordered" evidence="4">
    <location>
        <begin position="85"/>
        <end position="134"/>
    </location>
</feature>
<dbReference type="HOGENOM" id="CLU_336761_0_0_11"/>
<dbReference type="KEGG" id="rsa:RSal33209_1552"/>
<organism evidence="6 7">
    <name type="scientific">Renibacterium salmoninarum (strain ATCC 33209 / DSM 20767 / JCM 11484 / NBRC 15589 / NCIMB 2235)</name>
    <dbReference type="NCBI Taxonomy" id="288705"/>
    <lineage>
        <taxon>Bacteria</taxon>
        <taxon>Bacillati</taxon>
        <taxon>Actinomycetota</taxon>
        <taxon>Actinomycetes</taxon>
        <taxon>Micrococcales</taxon>
        <taxon>Micrococcaceae</taxon>
        <taxon>Renibacterium</taxon>
    </lineage>
</organism>
<dbReference type="GO" id="GO:0005576">
    <property type="term" value="C:extracellular region"/>
    <property type="evidence" value="ECO:0007669"/>
    <property type="project" value="UniProtKB-SubCell"/>
</dbReference>
<evidence type="ECO:0000256" key="3">
    <source>
        <dbReference type="ARBA" id="ARBA00022729"/>
    </source>
</evidence>
<dbReference type="InterPro" id="IPR051417">
    <property type="entry name" value="SDr/BOS_complex"/>
</dbReference>
<feature type="region of interest" description="Disordered" evidence="4">
    <location>
        <begin position="160"/>
        <end position="185"/>
    </location>
</feature>
<dbReference type="EMBL" id="CP000910">
    <property type="protein sequence ID" value="ABY23288.1"/>
    <property type="molecule type" value="Genomic_DNA"/>
</dbReference>
<evidence type="ECO:0000256" key="1">
    <source>
        <dbReference type="ARBA" id="ARBA00004613"/>
    </source>
</evidence>
<accession>A9WNZ6</accession>
<feature type="compositionally biased region" description="Polar residues" evidence="4">
    <location>
        <begin position="284"/>
        <end position="300"/>
    </location>
</feature>
<dbReference type="Proteomes" id="UP000002007">
    <property type="component" value="Chromosome"/>
</dbReference>
<feature type="domain" description="SD-repeat containing protein B" evidence="5">
    <location>
        <begin position="575"/>
        <end position="694"/>
    </location>
</feature>
<dbReference type="STRING" id="288705.RSal33209_1552"/>
<dbReference type="InterPro" id="IPR013783">
    <property type="entry name" value="Ig-like_fold"/>
</dbReference>
<feature type="domain" description="SD-repeat containing protein B" evidence="5">
    <location>
        <begin position="207"/>
        <end position="323"/>
    </location>
</feature>
<protein>
    <submittedName>
        <fullName evidence="6">Gram positive anchor domain protein</fullName>
    </submittedName>
</protein>
<feature type="domain" description="SD-repeat containing protein B" evidence="5">
    <location>
        <begin position="328"/>
        <end position="447"/>
    </location>
</feature>
<dbReference type="Gene3D" id="2.60.40.10">
    <property type="entry name" value="Immunoglobulins"/>
    <property type="match status" value="6"/>
</dbReference>
<feature type="domain" description="SD-repeat containing protein B" evidence="5">
    <location>
        <begin position="698"/>
        <end position="807"/>
    </location>
</feature>
<evidence type="ECO:0000256" key="4">
    <source>
        <dbReference type="SAM" id="MobiDB-lite"/>
    </source>
</evidence>
<feature type="region of interest" description="Disordered" evidence="4">
    <location>
        <begin position="531"/>
        <end position="551"/>
    </location>
</feature>
<feature type="compositionally biased region" description="Basic and acidic residues" evidence="4">
    <location>
        <begin position="336"/>
        <end position="346"/>
    </location>
</feature>
<feature type="domain" description="SD-repeat containing protein B" evidence="5">
    <location>
        <begin position="139"/>
        <end position="201"/>
    </location>
</feature>
<evidence type="ECO:0000313" key="7">
    <source>
        <dbReference type="Proteomes" id="UP000002007"/>
    </source>
</evidence>
<dbReference type="InterPro" id="IPR033764">
    <property type="entry name" value="Sdr_B"/>
</dbReference>
<feature type="region of interest" description="Disordered" evidence="4">
    <location>
        <begin position="284"/>
        <end position="351"/>
    </location>
</feature>
<keyword evidence="2" id="KW-0964">Secreted</keyword>
<feature type="region of interest" description="Disordered" evidence="4">
    <location>
        <begin position="363"/>
        <end position="386"/>
    </location>
</feature>
<keyword evidence="3" id="KW-0732">Signal</keyword>
<dbReference type="AlphaFoldDB" id="A9WNZ6"/>
<name>A9WNZ6_RENSM</name>